<evidence type="ECO:0000313" key="4">
    <source>
        <dbReference type="EMBL" id="MCD5316142.1"/>
    </source>
</evidence>
<dbReference type="Proteomes" id="UP001138997">
    <property type="component" value="Unassembled WGS sequence"/>
</dbReference>
<dbReference type="RefSeq" id="WP_231448994.1">
    <property type="nucleotide sequence ID" value="NZ_JAJOMB010000027.1"/>
</dbReference>
<dbReference type="SUPFAM" id="SSF50249">
    <property type="entry name" value="Nucleic acid-binding proteins"/>
    <property type="match status" value="1"/>
</dbReference>
<evidence type="ECO:0000256" key="2">
    <source>
        <dbReference type="PROSITE-ProRule" id="PRU00252"/>
    </source>
</evidence>
<dbReference type="AlphaFoldDB" id="A0A9X1NJH1"/>
<accession>A0A9X1NJH1</accession>
<dbReference type="InterPro" id="IPR000424">
    <property type="entry name" value="Primosome_PriB/ssb"/>
</dbReference>
<sequence>MSSQDARSFPLDAHALGQSHPALATAAPPPGAHHAPREGAAPTSAPRASTRETPIMLFNFVIEGNIAQAPELRFTDSGVAVCNLRLMYNGRYRNNAGQWVDGRTVAIDLTCWRQLAERAAELNKGDTIIAEIGDDLRAESRNNYTSLRATAQNISVSMRWHPATSLREPRPTDQQSQQRPVLSEVPADGGYSTGIPQPA</sequence>
<name>A0A9X1NJH1_9ACTN</name>
<keyword evidence="5" id="KW-1185">Reference proteome</keyword>
<dbReference type="Gene3D" id="2.40.50.140">
    <property type="entry name" value="Nucleic acid-binding proteins"/>
    <property type="match status" value="1"/>
</dbReference>
<dbReference type="GO" id="GO:0003697">
    <property type="term" value="F:single-stranded DNA binding"/>
    <property type="evidence" value="ECO:0007669"/>
    <property type="project" value="InterPro"/>
</dbReference>
<protein>
    <submittedName>
        <fullName evidence="4">Single-stranded DNA-binding protein</fullName>
    </submittedName>
</protein>
<comment type="caution">
    <text evidence="4">The sequence shown here is derived from an EMBL/GenBank/DDBJ whole genome shotgun (WGS) entry which is preliminary data.</text>
</comment>
<organism evidence="4 5">
    <name type="scientific">Kineosporia babensis</name>
    <dbReference type="NCBI Taxonomy" id="499548"/>
    <lineage>
        <taxon>Bacteria</taxon>
        <taxon>Bacillati</taxon>
        <taxon>Actinomycetota</taxon>
        <taxon>Actinomycetes</taxon>
        <taxon>Kineosporiales</taxon>
        <taxon>Kineosporiaceae</taxon>
        <taxon>Kineosporia</taxon>
    </lineage>
</organism>
<feature type="region of interest" description="Disordered" evidence="3">
    <location>
        <begin position="162"/>
        <end position="199"/>
    </location>
</feature>
<evidence type="ECO:0000256" key="1">
    <source>
        <dbReference type="ARBA" id="ARBA00023125"/>
    </source>
</evidence>
<dbReference type="InterPro" id="IPR012340">
    <property type="entry name" value="NA-bd_OB-fold"/>
</dbReference>
<dbReference type="Pfam" id="PF00436">
    <property type="entry name" value="SSB"/>
    <property type="match status" value="1"/>
</dbReference>
<evidence type="ECO:0000256" key="3">
    <source>
        <dbReference type="SAM" id="MobiDB-lite"/>
    </source>
</evidence>
<dbReference type="CDD" id="cd04496">
    <property type="entry name" value="SSB_OBF"/>
    <property type="match status" value="1"/>
</dbReference>
<dbReference type="PROSITE" id="PS50935">
    <property type="entry name" value="SSB"/>
    <property type="match status" value="1"/>
</dbReference>
<gene>
    <name evidence="4" type="ORF">LR394_35130</name>
</gene>
<reference evidence="4" key="1">
    <citation type="submission" date="2021-11" db="EMBL/GenBank/DDBJ databases">
        <title>Streptomyces corallinus and Kineosporia corallina sp. nov., two new coral-derived marine actinobacteria.</title>
        <authorList>
            <person name="Buangrab K."/>
            <person name="Sutthacheep M."/>
            <person name="Yeemin T."/>
            <person name="Harunari E."/>
            <person name="Igarashi Y."/>
            <person name="Sripreechasak P."/>
            <person name="Kanchanasin P."/>
            <person name="Tanasupawat S."/>
            <person name="Phongsopitanun W."/>
        </authorList>
    </citation>
    <scope>NUCLEOTIDE SEQUENCE</scope>
    <source>
        <strain evidence="4">JCM 31032</strain>
    </source>
</reference>
<evidence type="ECO:0000313" key="5">
    <source>
        <dbReference type="Proteomes" id="UP001138997"/>
    </source>
</evidence>
<keyword evidence="1 2" id="KW-0238">DNA-binding</keyword>
<feature type="region of interest" description="Disordered" evidence="3">
    <location>
        <begin position="21"/>
        <end position="48"/>
    </location>
</feature>
<dbReference type="EMBL" id="JAJOMB010000027">
    <property type="protein sequence ID" value="MCD5316142.1"/>
    <property type="molecule type" value="Genomic_DNA"/>
</dbReference>
<proteinExistence type="predicted"/>